<evidence type="ECO:0000313" key="4">
    <source>
        <dbReference type="Proteomes" id="UP000515908"/>
    </source>
</evidence>
<dbReference type="Proteomes" id="UP000515908">
    <property type="component" value="Chromosome 01"/>
</dbReference>
<keyword evidence="1" id="KW-0732">Signal</keyword>
<dbReference type="PANTHER" id="PTHR43677">
    <property type="entry name" value="SHORT-CHAIN DEHYDROGENASE/REDUCTASE"/>
    <property type="match status" value="1"/>
</dbReference>
<proteinExistence type="predicted"/>
<dbReference type="InterPro" id="IPR036291">
    <property type="entry name" value="NAD(P)-bd_dom_sf"/>
</dbReference>
<evidence type="ECO:0000256" key="1">
    <source>
        <dbReference type="SAM" id="SignalP"/>
    </source>
</evidence>
<dbReference type="Gene3D" id="3.90.180.10">
    <property type="entry name" value="Medium-chain alcohol dehydrogenases, catalytic domain"/>
    <property type="match status" value="1"/>
</dbReference>
<keyword evidence="4" id="KW-1185">Reference proteome</keyword>
<reference evidence="3 4" key="1">
    <citation type="submission" date="2020-08" db="EMBL/GenBank/DDBJ databases">
        <authorList>
            <person name="Newling K."/>
            <person name="Davey J."/>
            <person name="Forrester S."/>
        </authorList>
    </citation>
    <scope>NUCLEOTIDE SEQUENCE [LARGE SCALE GENOMIC DNA]</scope>
    <source>
        <strain evidence="4">Crithidia deanei Carvalho (ATCC PRA-265)</strain>
    </source>
</reference>
<sequence>MADGIAVGTTVVFLSVGAFAEFVAVPRAVCQVVDRATPEYLALNVSGLTAAIALGELAGPALTAATPKKKVALVTAAAGGTGHLAVQLLKEVYHCTVVGTCSSPAKAHYLRDTLRCDHVIDYQTALAEGTLDRQLGEVAPEGFTVIYECVGGELFNTAVRHIAPRGVVLMIGAIVHYATGGPAVWQHPQNIPLSTLLLTKSASLKGFHLSQFTTEARQYGPQLMKLLNEKRIRVEVDAHALDTFHGIDQVIDAVEYIHSGRSMGR</sequence>
<feature type="domain" description="Alcohol dehydrogenase-like C-terminal" evidence="2">
    <location>
        <begin position="80"/>
        <end position="218"/>
    </location>
</feature>
<name>A0A7G2BZS6_9TRYP</name>
<protein>
    <submittedName>
        <fullName evidence="3">Zinc-binding dehydrogenase, putative</fullName>
    </submittedName>
</protein>
<dbReference type="AlphaFoldDB" id="A0A7G2BZS6"/>
<dbReference type="GO" id="GO:0005739">
    <property type="term" value="C:mitochondrion"/>
    <property type="evidence" value="ECO:0007669"/>
    <property type="project" value="TreeGrafter"/>
</dbReference>
<dbReference type="PANTHER" id="PTHR43677:SF3">
    <property type="entry name" value="PROSTAGLANDIN REDUCTASE 3"/>
    <property type="match status" value="1"/>
</dbReference>
<feature type="signal peptide" evidence="1">
    <location>
        <begin position="1"/>
        <end position="20"/>
    </location>
</feature>
<evidence type="ECO:0000313" key="3">
    <source>
        <dbReference type="EMBL" id="CAD2212960.1"/>
    </source>
</evidence>
<organism evidence="3 4">
    <name type="scientific">Angomonas deanei</name>
    <dbReference type="NCBI Taxonomy" id="59799"/>
    <lineage>
        <taxon>Eukaryota</taxon>
        <taxon>Discoba</taxon>
        <taxon>Euglenozoa</taxon>
        <taxon>Kinetoplastea</taxon>
        <taxon>Metakinetoplastina</taxon>
        <taxon>Trypanosomatida</taxon>
        <taxon>Trypanosomatidae</taxon>
        <taxon>Strigomonadinae</taxon>
        <taxon>Angomonas</taxon>
    </lineage>
</organism>
<dbReference type="GO" id="GO:0016491">
    <property type="term" value="F:oxidoreductase activity"/>
    <property type="evidence" value="ECO:0007669"/>
    <property type="project" value="TreeGrafter"/>
</dbReference>
<evidence type="ECO:0000259" key="2">
    <source>
        <dbReference type="Pfam" id="PF00107"/>
    </source>
</evidence>
<gene>
    <name evidence="3" type="ORF">ADEAN_000039600</name>
</gene>
<dbReference type="InterPro" id="IPR051397">
    <property type="entry name" value="Zn-ADH-like_protein"/>
</dbReference>
<dbReference type="InterPro" id="IPR013149">
    <property type="entry name" value="ADH-like_C"/>
</dbReference>
<dbReference type="SUPFAM" id="SSF51735">
    <property type="entry name" value="NAD(P)-binding Rossmann-fold domains"/>
    <property type="match status" value="1"/>
</dbReference>
<dbReference type="Gene3D" id="3.40.50.720">
    <property type="entry name" value="NAD(P)-binding Rossmann-like Domain"/>
    <property type="match status" value="1"/>
</dbReference>
<dbReference type="Pfam" id="PF00107">
    <property type="entry name" value="ADH_zinc_N"/>
    <property type="match status" value="1"/>
</dbReference>
<accession>A0A7G2BZS6</accession>
<dbReference type="EMBL" id="LR877145">
    <property type="protein sequence ID" value="CAD2212960.1"/>
    <property type="molecule type" value="Genomic_DNA"/>
</dbReference>
<dbReference type="OrthoDB" id="9992527at2759"/>
<dbReference type="VEuPathDB" id="TriTrypDB:ADEAN_000039600"/>
<feature type="chain" id="PRO_5028961737" evidence="1">
    <location>
        <begin position="21"/>
        <end position="265"/>
    </location>
</feature>